<comment type="subcellular location">
    <subcellularLocation>
        <location evidence="1">Membrane</location>
    </subcellularLocation>
</comment>
<dbReference type="PROSITE" id="PS00237">
    <property type="entry name" value="G_PROTEIN_RECEP_F1_1"/>
    <property type="match status" value="1"/>
</dbReference>
<dbReference type="PANTHER" id="PTHR46641">
    <property type="entry name" value="FMRFAMIDE RECEPTOR-RELATED"/>
    <property type="match status" value="1"/>
</dbReference>
<evidence type="ECO:0000256" key="5">
    <source>
        <dbReference type="RuleBase" id="RU000688"/>
    </source>
</evidence>
<dbReference type="Gene3D" id="1.20.1070.10">
    <property type="entry name" value="Rhodopsin 7-helix transmembrane proteins"/>
    <property type="match status" value="1"/>
</dbReference>
<evidence type="ECO:0000256" key="1">
    <source>
        <dbReference type="ARBA" id="ARBA00004370"/>
    </source>
</evidence>
<protein>
    <recommendedName>
        <fullName evidence="8">G-protein coupled receptors family 1 profile domain-containing protein</fullName>
    </recommendedName>
</protein>
<evidence type="ECO:0000256" key="7">
    <source>
        <dbReference type="SAM" id="Phobius"/>
    </source>
</evidence>
<feature type="transmembrane region" description="Helical" evidence="7">
    <location>
        <begin position="211"/>
        <end position="239"/>
    </location>
</feature>
<comment type="similarity">
    <text evidence="5">Belongs to the G-protein coupled receptor 1 family.</text>
</comment>
<comment type="caution">
    <text evidence="9">The sequence shown here is derived from an EMBL/GenBank/DDBJ whole genome shotgun (WGS) entry which is preliminary data.</text>
</comment>
<dbReference type="PANTHER" id="PTHR46641:SF25">
    <property type="entry name" value="CNMAMIDE RECEPTOR-RELATED"/>
    <property type="match status" value="1"/>
</dbReference>
<dbReference type="SMART" id="SM01381">
    <property type="entry name" value="7TM_GPCR_Srsx"/>
    <property type="match status" value="1"/>
</dbReference>
<keyword evidence="4 7" id="KW-0472">Membrane</keyword>
<dbReference type="GO" id="GO:0004930">
    <property type="term" value="F:G protein-coupled receptor activity"/>
    <property type="evidence" value="ECO:0007669"/>
    <property type="project" value="UniProtKB-KW"/>
</dbReference>
<dbReference type="Proteomes" id="UP001283361">
    <property type="component" value="Unassembled WGS sequence"/>
</dbReference>
<evidence type="ECO:0000256" key="6">
    <source>
        <dbReference type="SAM" id="MobiDB-lite"/>
    </source>
</evidence>
<evidence type="ECO:0000259" key="8">
    <source>
        <dbReference type="PROSITE" id="PS50262"/>
    </source>
</evidence>
<evidence type="ECO:0000256" key="2">
    <source>
        <dbReference type="ARBA" id="ARBA00022692"/>
    </source>
</evidence>
<dbReference type="InterPro" id="IPR000276">
    <property type="entry name" value="GPCR_Rhodpsn"/>
</dbReference>
<dbReference type="PRINTS" id="PR00237">
    <property type="entry name" value="GPCRRHODOPSN"/>
</dbReference>
<evidence type="ECO:0000256" key="4">
    <source>
        <dbReference type="ARBA" id="ARBA00023136"/>
    </source>
</evidence>
<feature type="transmembrane region" description="Helical" evidence="7">
    <location>
        <begin position="59"/>
        <end position="81"/>
    </location>
</feature>
<name>A0AAE0Y756_9GAST</name>
<dbReference type="CDD" id="cd14978">
    <property type="entry name" value="7tmA_FMRFamide_R-like"/>
    <property type="match status" value="1"/>
</dbReference>
<keyword evidence="2 5" id="KW-0812">Transmembrane</keyword>
<accession>A0AAE0Y756</accession>
<dbReference type="EMBL" id="JAWDGP010006800">
    <property type="protein sequence ID" value="KAK3735343.1"/>
    <property type="molecule type" value="Genomic_DNA"/>
</dbReference>
<proteinExistence type="inferred from homology"/>
<organism evidence="9 10">
    <name type="scientific">Elysia crispata</name>
    <name type="common">lettuce slug</name>
    <dbReference type="NCBI Taxonomy" id="231223"/>
    <lineage>
        <taxon>Eukaryota</taxon>
        <taxon>Metazoa</taxon>
        <taxon>Spiralia</taxon>
        <taxon>Lophotrochozoa</taxon>
        <taxon>Mollusca</taxon>
        <taxon>Gastropoda</taxon>
        <taxon>Heterobranchia</taxon>
        <taxon>Euthyneura</taxon>
        <taxon>Panpulmonata</taxon>
        <taxon>Sacoglossa</taxon>
        <taxon>Placobranchoidea</taxon>
        <taxon>Plakobranchidae</taxon>
        <taxon>Elysia</taxon>
    </lineage>
</organism>
<gene>
    <name evidence="9" type="ORF">RRG08_019758</name>
</gene>
<dbReference type="Pfam" id="PF00001">
    <property type="entry name" value="7tm_1"/>
    <property type="match status" value="1"/>
</dbReference>
<feature type="compositionally biased region" description="Polar residues" evidence="6">
    <location>
        <begin position="410"/>
        <end position="431"/>
    </location>
</feature>
<feature type="domain" description="G-protein coupled receptors family 1 profile" evidence="8">
    <location>
        <begin position="59"/>
        <end position="367"/>
    </location>
</feature>
<keyword evidence="10" id="KW-1185">Reference proteome</keyword>
<dbReference type="InterPro" id="IPR017452">
    <property type="entry name" value="GPCR_Rhodpsn_7TM"/>
</dbReference>
<feature type="region of interest" description="Disordered" evidence="6">
    <location>
        <begin position="399"/>
        <end position="442"/>
    </location>
</feature>
<feature type="transmembrane region" description="Helical" evidence="7">
    <location>
        <begin position="350"/>
        <end position="370"/>
    </location>
</feature>
<evidence type="ECO:0000256" key="3">
    <source>
        <dbReference type="ARBA" id="ARBA00022989"/>
    </source>
</evidence>
<dbReference type="AlphaFoldDB" id="A0AAE0Y756"/>
<evidence type="ECO:0000313" key="10">
    <source>
        <dbReference type="Proteomes" id="UP001283361"/>
    </source>
</evidence>
<dbReference type="SUPFAM" id="SSF81321">
    <property type="entry name" value="Family A G protein-coupled receptor-like"/>
    <property type="match status" value="1"/>
</dbReference>
<keyword evidence="5" id="KW-0807">Transducer</keyword>
<keyword evidence="5" id="KW-0675">Receptor</keyword>
<keyword evidence="3 7" id="KW-1133">Transmembrane helix</keyword>
<dbReference type="InterPro" id="IPR052954">
    <property type="entry name" value="GPCR-Ligand_Int"/>
</dbReference>
<feature type="transmembrane region" description="Helical" evidence="7">
    <location>
        <begin position="304"/>
        <end position="330"/>
    </location>
</feature>
<evidence type="ECO:0000313" key="9">
    <source>
        <dbReference type="EMBL" id="KAK3735343.1"/>
    </source>
</evidence>
<dbReference type="GO" id="GO:0016020">
    <property type="term" value="C:membrane"/>
    <property type="evidence" value="ECO:0007669"/>
    <property type="project" value="UniProtKB-SubCell"/>
</dbReference>
<sequence length="442" mass="48552">MANISSNDSTGNLDNSGSDDLLSGLDVLGYFHKGGNLGHSYDMPQFHQLNLAASNIHKYNLIVLAVIGVPSNALTVATILSMHALSPATFFVVLLAVFDGCALIVKLLGNQLGQHGMQDHPFFCKIMAPLSIFFSTTANWILVLICLERFISVCYPLKKAYLFTKRRSYICAAILIGSLFTFIMTALGVTRTVQNNMCTTAKRFMSFYQNVWLYLNVALYLFVPFVLIALLTAFIIYGLQRSRKHRMSLMRKSDGSGEEMTVLKESRQDGAGGPKKSKSHSSANAATSNHNQKMLDDTARVERAITLMLIAAGVVFLVLSFPRVLYVIIHGFHAPKVDTVTGARWNLYRMVAYLLCDSSHAINFFLYFCTAKRFRTQLIRILTGRASCYGRRLTRRGYTAGSGGNRGDTGPSSKATSNSTTITGLSSTGPRGSTVPIAPDLE</sequence>
<feature type="transmembrane region" description="Helical" evidence="7">
    <location>
        <begin position="168"/>
        <end position="191"/>
    </location>
</feature>
<feature type="region of interest" description="Disordered" evidence="6">
    <location>
        <begin position="266"/>
        <end position="288"/>
    </location>
</feature>
<feature type="transmembrane region" description="Helical" evidence="7">
    <location>
        <begin position="128"/>
        <end position="147"/>
    </location>
</feature>
<reference evidence="9" key="1">
    <citation type="journal article" date="2023" name="G3 (Bethesda)">
        <title>A reference genome for the long-term kleptoplast-retaining sea slug Elysia crispata morphotype clarki.</title>
        <authorList>
            <person name="Eastman K.E."/>
            <person name="Pendleton A.L."/>
            <person name="Shaikh M.A."/>
            <person name="Suttiyut T."/>
            <person name="Ogas R."/>
            <person name="Tomko P."/>
            <person name="Gavelis G."/>
            <person name="Widhalm J.R."/>
            <person name="Wisecaver J.H."/>
        </authorList>
    </citation>
    <scope>NUCLEOTIDE SEQUENCE</scope>
    <source>
        <strain evidence="9">ECLA1</strain>
    </source>
</reference>
<keyword evidence="5" id="KW-0297">G-protein coupled receptor</keyword>
<dbReference type="PROSITE" id="PS50262">
    <property type="entry name" value="G_PROTEIN_RECEP_F1_2"/>
    <property type="match status" value="1"/>
</dbReference>
<feature type="transmembrane region" description="Helical" evidence="7">
    <location>
        <begin position="88"/>
        <end position="108"/>
    </location>
</feature>